<gene>
    <name evidence="2" type="primary">crtN</name>
    <name evidence="2" type="ORF">BOA8489_01956</name>
</gene>
<dbReference type="Gene3D" id="3.90.660.10">
    <property type="match status" value="1"/>
</dbReference>
<dbReference type="Pfam" id="PF13450">
    <property type="entry name" value="NAD_binding_8"/>
    <property type="match status" value="1"/>
</dbReference>
<dbReference type="Gene3D" id="3.50.50.60">
    <property type="entry name" value="FAD/NAD(P)-binding domain"/>
    <property type="match status" value="1"/>
</dbReference>
<reference evidence="3" key="1">
    <citation type="submission" date="2017-05" db="EMBL/GenBank/DDBJ databases">
        <authorList>
            <person name="Rodrigo-Torres L."/>
            <person name="Arahal R. D."/>
            <person name="Lucena T."/>
        </authorList>
    </citation>
    <scope>NUCLEOTIDE SEQUENCE [LARGE SCALE GENOMIC DNA]</scope>
    <source>
        <strain evidence="3">CECT 8489</strain>
    </source>
</reference>
<organism evidence="2 3">
    <name type="scientific">Boseongicola aestuarii</name>
    <dbReference type="NCBI Taxonomy" id="1470561"/>
    <lineage>
        <taxon>Bacteria</taxon>
        <taxon>Pseudomonadati</taxon>
        <taxon>Pseudomonadota</taxon>
        <taxon>Alphaproteobacteria</taxon>
        <taxon>Rhodobacterales</taxon>
        <taxon>Paracoccaceae</taxon>
        <taxon>Boseongicola</taxon>
    </lineage>
</organism>
<evidence type="ECO:0000313" key="3">
    <source>
        <dbReference type="Proteomes" id="UP000201838"/>
    </source>
</evidence>
<dbReference type="EC" id="1.3.8.2" evidence="2"/>
<sequence>MDKPLEHSLGIAIIGAGITGLTAADQLVKAGRDVEIFDKGRGCGGRISTRRTEGGIFDHGAPELQATSGAFRDFLAALGAVPGDCGSNYGAPGMRSIFDPLISRLNIRQGVEIAGLARDSRGWVVRLTNGRSVAHFHTVLVTAPAPQAQVLVAPVAPKIAREISSVRMQPVWTCLVEFDAPLPLPGKLEGRGRVLRADRMASKPARQDKREAWVIHMRPEYVLEDVFADRAIVAPLILEAFGEAYGISLPRARYLDAHRWRYAFADQPLGRPFLGDAESGLLVGGDWTLGRRAEHGFESGLEMAKAVLSREVVNV</sequence>
<name>A0A238J0J7_9RHOB</name>
<dbReference type="PRINTS" id="PR00419">
    <property type="entry name" value="ADXRDTASE"/>
</dbReference>
<feature type="domain" description="Amine oxidase" evidence="1">
    <location>
        <begin position="91"/>
        <end position="308"/>
    </location>
</feature>
<dbReference type="InterPro" id="IPR002937">
    <property type="entry name" value="Amino_oxidase"/>
</dbReference>
<dbReference type="EMBL" id="FXXQ01000006">
    <property type="protein sequence ID" value="SMX23843.1"/>
    <property type="molecule type" value="Genomic_DNA"/>
</dbReference>
<evidence type="ECO:0000259" key="1">
    <source>
        <dbReference type="Pfam" id="PF01593"/>
    </source>
</evidence>
<dbReference type="Proteomes" id="UP000201838">
    <property type="component" value="Unassembled WGS sequence"/>
</dbReference>
<dbReference type="PANTHER" id="PTHR16128:SF5">
    <property type="entry name" value="FAD_NAD(P)-BINDING OXIDOREDUCTASE FAMILY PROTEIN"/>
    <property type="match status" value="1"/>
</dbReference>
<evidence type="ECO:0000313" key="2">
    <source>
        <dbReference type="EMBL" id="SMX23843.1"/>
    </source>
</evidence>
<dbReference type="PANTHER" id="PTHR16128">
    <property type="entry name" value="FAD/NAD(P)-BINDING OXIDOREDUCTASE FAMILY PROTEIN"/>
    <property type="match status" value="1"/>
</dbReference>
<dbReference type="SUPFAM" id="SSF51905">
    <property type="entry name" value="FAD/NAD(P)-binding domain"/>
    <property type="match status" value="1"/>
</dbReference>
<dbReference type="Pfam" id="PF01593">
    <property type="entry name" value="Amino_oxidase"/>
    <property type="match status" value="1"/>
</dbReference>
<dbReference type="GO" id="GO:0102223">
    <property type="term" value="F:4,4'-diapophytoene desaturase (4,4'-diaponeurosporene-forming)"/>
    <property type="evidence" value="ECO:0007669"/>
    <property type="project" value="UniProtKB-EC"/>
</dbReference>
<accession>A0A238J0J7</accession>
<proteinExistence type="predicted"/>
<keyword evidence="3" id="KW-1185">Reference proteome</keyword>
<dbReference type="OrthoDB" id="5792777at2"/>
<dbReference type="AlphaFoldDB" id="A0A238J0J7"/>
<protein>
    <submittedName>
        <fullName evidence="2">Dehydrosqualene desaturase</fullName>
        <ecNumber evidence="2">1.3.8.2</ecNumber>
    </submittedName>
</protein>
<dbReference type="RefSeq" id="WP_093973825.1">
    <property type="nucleotide sequence ID" value="NZ_FXXQ01000006.1"/>
</dbReference>
<keyword evidence="2" id="KW-0560">Oxidoreductase</keyword>
<dbReference type="InterPro" id="IPR036188">
    <property type="entry name" value="FAD/NAD-bd_sf"/>
</dbReference>